<dbReference type="EMBL" id="JAEPRJ010000001">
    <property type="protein sequence ID" value="MBK5897143.1"/>
    <property type="molecule type" value="Genomic_DNA"/>
</dbReference>
<comment type="caution">
    <text evidence="1">The sequence shown here is derived from an EMBL/GenBank/DDBJ whole genome shotgun (WGS) entry which is preliminary data.</text>
</comment>
<protein>
    <submittedName>
        <fullName evidence="1">Twitching motility protein PilT</fullName>
    </submittedName>
</protein>
<dbReference type="Proteomes" id="UP000604730">
    <property type="component" value="Unassembled WGS sequence"/>
</dbReference>
<gene>
    <name evidence="1" type="ORF">JJN12_04990</name>
</gene>
<proteinExistence type="predicted"/>
<dbReference type="RefSeq" id="WP_208428649.1">
    <property type="nucleotide sequence ID" value="NZ_JAEPRJ010000001.1"/>
</dbReference>
<keyword evidence="2" id="KW-1185">Reference proteome</keyword>
<sequence>MVNIICGEKGKGKTKVILDKANEAVKTSGGNVVFLDKDLAHMYELNNKIRLINVKDFFVENSGEFIGFVCGIISQDHDLEAIFLDSFLKISLTDKETMKPVLDKIIQVADKYSVDIILSLSVKSEELPEEYKRNVLVSL</sequence>
<accession>A0ABS1J0N4</accession>
<organism evidence="1 2">
    <name type="scientific">Catonella massiliensis</name>
    <dbReference type="NCBI Taxonomy" id="2799636"/>
    <lineage>
        <taxon>Bacteria</taxon>
        <taxon>Bacillati</taxon>
        <taxon>Bacillota</taxon>
        <taxon>Clostridia</taxon>
        <taxon>Lachnospirales</taxon>
        <taxon>Lachnospiraceae</taxon>
        <taxon>Catonella</taxon>
    </lineage>
</organism>
<reference evidence="1 2" key="1">
    <citation type="submission" date="2021-01" db="EMBL/GenBank/DDBJ databases">
        <title>Isolation and description of Catonella massiliensis sp. nov., a novel Catonella species, isolated from a stable periodontitis subject.</title>
        <authorList>
            <person name="Antezack A."/>
            <person name="Boxberger M."/>
            <person name="La Scola B."/>
            <person name="Monnet-Corti V."/>
        </authorList>
    </citation>
    <scope>NUCLEOTIDE SEQUENCE [LARGE SCALE GENOMIC DNA]</scope>
    <source>
        <strain evidence="1 2">Marseille-Q4567</strain>
    </source>
</reference>
<evidence type="ECO:0000313" key="2">
    <source>
        <dbReference type="Proteomes" id="UP000604730"/>
    </source>
</evidence>
<name>A0ABS1J0N4_9FIRM</name>
<evidence type="ECO:0000313" key="1">
    <source>
        <dbReference type="EMBL" id="MBK5897143.1"/>
    </source>
</evidence>